<organism evidence="13 14">
    <name type="scientific">Rhizoctonia solani</name>
    <dbReference type="NCBI Taxonomy" id="456999"/>
    <lineage>
        <taxon>Eukaryota</taxon>
        <taxon>Fungi</taxon>
        <taxon>Dikarya</taxon>
        <taxon>Basidiomycota</taxon>
        <taxon>Agaricomycotina</taxon>
        <taxon>Agaricomycetes</taxon>
        <taxon>Cantharellales</taxon>
        <taxon>Ceratobasidiaceae</taxon>
        <taxon>Rhizoctonia</taxon>
    </lineage>
</organism>
<evidence type="ECO:0000256" key="3">
    <source>
        <dbReference type="ARBA" id="ARBA00022692"/>
    </source>
</evidence>
<evidence type="ECO:0000313" key="13">
    <source>
        <dbReference type="EMBL" id="CUA76906.1"/>
    </source>
</evidence>
<feature type="transmembrane region" description="Helical" evidence="10">
    <location>
        <begin position="110"/>
        <end position="134"/>
    </location>
</feature>
<evidence type="ECO:0000259" key="12">
    <source>
        <dbReference type="PROSITE" id="PS50929"/>
    </source>
</evidence>
<dbReference type="Pfam" id="PF00005">
    <property type="entry name" value="ABC_tran"/>
    <property type="match status" value="2"/>
</dbReference>
<dbReference type="CDD" id="cd03244">
    <property type="entry name" value="ABCC_MRP_domain2"/>
    <property type="match status" value="1"/>
</dbReference>
<feature type="domain" description="ABC transporter" evidence="11">
    <location>
        <begin position="1141"/>
        <end position="1385"/>
    </location>
</feature>
<feature type="compositionally biased region" description="Low complexity" evidence="9">
    <location>
        <begin position="166"/>
        <end position="179"/>
    </location>
</feature>
<dbReference type="GO" id="GO:0000329">
    <property type="term" value="C:fungal-type vacuole membrane"/>
    <property type="evidence" value="ECO:0007669"/>
    <property type="project" value="TreeGrafter"/>
</dbReference>
<evidence type="ECO:0000256" key="7">
    <source>
        <dbReference type="ARBA" id="ARBA00022989"/>
    </source>
</evidence>
<feature type="domain" description="ABC transporter" evidence="11">
    <location>
        <begin position="466"/>
        <end position="710"/>
    </location>
</feature>
<evidence type="ECO:0000256" key="10">
    <source>
        <dbReference type="SAM" id="Phobius"/>
    </source>
</evidence>
<keyword evidence="3 10" id="KW-0812">Transmembrane</keyword>
<dbReference type="EMBL" id="CYGV01001733">
    <property type="protein sequence ID" value="CUA76906.1"/>
    <property type="molecule type" value="Genomic_DNA"/>
</dbReference>
<feature type="transmembrane region" description="Helical" evidence="10">
    <location>
        <begin position="926"/>
        <end position="959"/>
    </location>
</feature>
<dbReference type="PROSITE" id="PS50893">
    <property type="entry name" value="ABC_TRANSPORTER_2"/>
    <property type="match status" value="2"/>
</dbReference>
<dbReference type="CDD" id="cd03250">
    <property type="entry name" value="ABCC_MRP_domain1"/>
    <property type="match status" value="1"/>
</dbReference>
<feature type="transmembrane region" description="Helical" evidence="10">
    <location>
        <begin position="292"/>
        <end position="311"/>
    </location>
</feature>
<dbReference type="FunFam" id="1.20.1560.10:FF:000013">
    <property type="entry name" value="ABC transporter C family member 2"/>
    <property type="match status" value="1"/>
</dbReference>
<keyword evidence="14" id="KW-1185">Reference proteome</keyword>
<dbReference type="FunFam" id="3.40.50.300:FF:001354">
    <property type="entry name" value="ATP-binding cassette (ABC) transporter, putative"/>
    <property type="match status" value="1"/>
</dbReference>
<dbReference type="InterPro" id="IPR027417">
    <property type="entry name" value="P-loop_NTPase"/>
</dbReference>
<protein>
    <submittedName>
        <fullName evidence="13">ATP-dependent bile acid permease [Saccharomyces cerevisiae S288c]</fullName>
    </submittedName>
</protein>
<feature type="transmembrane region" description="Helical" evidence="10">
    <location>
        <begin position="1050"/>
        <end position="1070"/>
    </location>
</feature>
<dbReference type="Pfam" id="PF00664">
    <property type="entry name" value="ABC_membrane"/>
    <property type="match status" value="2"/>
</dbReference>
<dbReference type="InterPro" id="IPR050173">
    <property type="entry name" value="ABC_transporter_C-like"/>
</dbReference>
<dbReference type="InterPro" id="IPR003593">
    <property type="entry name" value="AAA+_ATPase"/>
</dbReference>
<evidence type="ECO:0000256" key="1">
    <source>
        <dbReference type="ARBA" id="ARBA00004141"/>
    </source>
</evidence>
<dbReference type="SUPFAM" id="SSF52540">
    <property type="entry name" value="P-loop containing nucleoside triphosphate hydrolases"/>
    <property type="match status" value="2"/>
</dbReference>
<feature type="domain" description="ABC transmembrane type-1" evidence="12">
    <location>
        <begin position="806"/>
        <end position="1015"/>
    </location>
</feature>
<dbReference type="Gene3D" id="3.40.50.300">
    <property type="entry name" value="P-loop containing nucleotide triphosphate hydrolases"/>
    <property type="match status" value="2"/>
</dbReference>
<feature type="transmembrane region" description="Helical" evidence="10">
    <location>
        <begin position="980"/>
        <end position="999"/>
    </location>
</feature>
<dbReference type="InterPro" id="IPR011527">
    <property type="entry name" value="ABC1_TM_dom"/>
</dbReference>
<feature type="transmembrane region" description="Helical" evidence="10">
    <location>
        <begin position="235"/>
        <end position="257"/>
    </location>
</feature>
<feature type="transmembrane region" description="Helical" evidence="10">
    <location>
        <begin position="1019"/>
        <end position="1038"/>
    </location>
</feature>
<keyword evidence="7 10" id="KW-1133">Transmembrane helix</keyword>
<evidence type="ECO:0000259" key="11">
    <source>
        <dbReference type="PROSITE" id="PS50893"/>
    </source>
</evidence>
<keyword evidence="6" id="KW-0067">ATP-binding</keyword>
<feature type="domain" description="ABC transmembrane type-1" evidence="12">
    <location>
        <begin position="69"/>
        <end position="402"/>
    </location>
</feature>
<keyword evidence="8 10" id="KW-0472">Membrane</keyword>
<dbReference type="PROSITE" id="PS50929">
    <property type="entry name" value="ABC_TM1F"/>
    <property type="match status" value="2"/>
</dbReference>
<evidence type="ECO:0000256" key="8">
    <source>
        <dbReference type="ARBA" id="ARBA00023136"/>
    </source>
</evidence>
<dbReference type="CDD" id="cd18604">
    <property type="entry name" value="ABC_6TM_VMR1_D2_like"/>
    <property type="match status" value="1"/>
</dbReference>
<proteinExistence type="predicted"/>
<keyword evidence="5" id="KW-0547">Nucleotide-binding</keyword>
<dbReference type="Proteomes" id="UP000044841">
    <property type="component" value="Unassembled WGS sequence"/>
</dbReference>
<feature type="transmembrane region" description="Helical" evidence="10">
    <location>
        <begin position="1076"/>
        <end position="1097"/>
    </location>
</feature>
<feature type="transmembrane region" description="Helical" evidence="10">
    <location>
        <begin position="802"/>
        <end position="821"/>
    </location>
</feature>
<dbReference type="PROSITE" id="PS00211">
    <property type="entry name" value="ABC_TRANSPORTER_1"/>
    <property type="match status" value="2"/>
</dbReference>
<dbReference type="InterPro" id="IPR017871">
    <property type="entry name" value="ABC_transporter-like_CS"/>
</dbReference>
<dbReference type="SUPFAM" id="SSF90123">
    <property type="entry name" value="ABC transporter transmembrane region"/>
    <property type="match status" value="2"/>
</dbReference>
<evidence type="ECO:0000256" key="5">
    <source>
        <dbReference type="ARBA" id="ARBA00022741"/>
    </source>
</evidence>
<dbReference type="CDD" id="cd18596">
    <property type="entry name" value="ABC_6TM_VMR1_D1_like"/>
    <property type="match status" value="1"/>
</dbReference>
<dbReference type="GO" id="GO:0016887">
    <property type="term" value="F:ATP hydrolysis activity"/>
    <property type="evidence" value="ECO:0007669"/>
    <property type="project" value="InterPro"/>
</dbReference>
<keyword evidence="2" id="KW-0813">Transport</keyword>
<dbReference type="SMART" id="SM00382">
    <property type="entry name" value="AAA"/>
    <property type="match status" value="2"/>
</dbReference>
<dbReference type="Gene3D" id="1.20.1560.10">
    <property type="entry name" value="ABC transporter type 1, transmembrane domain"/>
    <property type="match status" value="2"/>
</dbReference>
<sequence length="1409" mass="155942">MLGYHAASMEIRDLPILTAQMRAPHIYSTMRSITKRIRLSKRWRGKPGSGYELLYQLVYVNRAMFLLQIVLSASSAGLYYAPAWFLQQLVRFLEVTRDAEKPQDVDPTWGWIYCGGLLLSGMLVYLITGQLWSISTTTLQLRLKTQLNTTLFAKTLIRKDIASAGSASSNAPSRASTPAEDSGDGSKENTTEDDFSSKAQVHTLMTTDVDRVSEFSWHFFSLVDAPIEIVIGTFFLYNLLGVSCFFGLAVTCLFLPMNHLASKVVIDAQDNLMKARDERVALMNEASILATLYPHTSVLTVACVYQVLGAMRMLKFMAWERSFEARVLKIRERELTHQKRNYLIETLFNAIWNSTPVVSHCGLVTLVSFFHFAVIRQQPLTPSIAFTSLTVFNEMRFALNTFCDVRLPETFINILQSLVSLRRIEKYLSATEIADIRSIQDTQLEDSIRLVSATISWPQTRFGGGSSAPSVASTPRARFTISDLSLEFPDGELSLICGKLGSGKTLLLLALLGEADILAGQLIAPRSPPDALAKLSQETNLNHSNWIVRGICAYVPQTAWLQNDSIKNNIIFGLPFNPERYQQTIEACALVTDLDIIEDGDEAEIGERGVNLSGGQKARVSLARAVYSRASILLLDDVLSAVDAHTASHLFENCLRGPLMDGRTIILVSHHLVAPGASYVVALDNGRVLFTGPQSEFIGSAVMQRISHSTDVNDKDQPVEETIEEVAEVAGHSAEPSGVSVSESDAATLVKSVSIKKDKSTSDGSAIVKKTAPRKLIEDEARAVGRVRWEIWRTYFQACGSFIYWIIFSLIILGGSLTPVLENGWLRYWAAHSNDQGGKGPLWYLTVYALVTVVGIFVQTIRWFVLYDGSIRASTVLYKRLLEAVLFASIRFHDTTNKGRLLNRFGKDFEGVDSSVADNLGRTIMYALSVLVTFVTVTYVGGIRFFVLACITGVLYYNVSKVYGQTSRDMRRLDSVTRSPLYSIYGETIAGVTVIRAFGASSMFLREMLRCVDTNACPSVLYLISSATILTAMATQLLRDVEFMADPRGIVRFNTLSAAIVAITGAVMLIDKDVDASFAGFALAFASTITGDLLFMVRRFVGLEQSMVALERIDEFSTIPREAPEFIEPRPSASWPEKGDISVENLTIRYAQTLPNVLHGITFDIKARSKIGVLGRTGSGKSTLALSFFRFVEATEGRIVIDGTDISKLGLTDLRSRLTIIPQDPTILSGTLRSTLDVFNEYDDHEIYEALRRVHLLPSSDEPELNLGENVNVFQDLDSPVSEGGENFSAGEKQLLCMARAILKRAKVLFCDEATASVDYVTDELISQTIRKEFADSTIVTIAHRLRTIIDYDKVLVMDQGHIAEYDEPSVLLADPSSKFYALCKATGPKEFAVLKHMAEDATRARQAL</sequence>
<dbReference type="PANTHER" id="PTHR24223">
    <property type="entry name" value="ATP-BINDING CASSETTE SUB-FAMILY C"/>
    <property type="match status" value="1"/>
</dbReference>
<evidence type="ECO:0000256" key="4">
    <source>
        <dbReference type="ARBA" id="ARBA00022737"/>
    </source>
</evidence>
<dbReference type="InterPro" id="IPR003439">
    <property type="entry name" value="ABC_transporter-like_ATP-bd"/>
</dbReference>
<dbReference type="PANTHER" id="PTHR24223:SF353">
    <property type="entry name" value="ABC TRANSPORTER ATP-BINDING PROTEIN_PERMEASE VMR1-RELATED"/>
    <property type="match status" value="1"/>
</dbReference>
<feature type="region of interest" description="Disordered" evidence="9">
    <location>
        <begin position="166"/>
        <end position="195"/>
    </location>
</feature>
<accession>A0A0K6GEK6</accession>
<reference evidence="13 14" key="1">
    <citation type="submission" date="2015-07" db="EMBL/GenBank/DDBJ databases">
        <authorList>
            <person name="Noorani M."/>
        </authorList>
    </citation>
    <scope>NUCLEOTIDE SEQUENCE [LARGE SCALE GENOMIC DNA]</scope>
    <source>
        <strain evidence="13">BBA 69670</strain>
    </source>
</reference>
<dbReference type="GO" id="GO:0005524">
    <property type="term" value="F:ATP binding"/>
    <property type="evidence" value="ECO:0007669"/>
    <property type="project" value="UniProtKB-KW"/>
</dbReference>
<dbReference type="GO" id="GO:0140359">
    <property type="term" value="F:ABC-type transporter activity"/>
    <property type="evidence" value="ECO:0007669"/>
    <property type="project" value="InterPro"/>
</dbReference>
<dbReference type="InterPro" id="IPR036640">
    <property type="entry name" value="ABC1_TM_sf"/>
</dbReference>
<evidence type="ECO:0000313" key="14">
    <source>
        <dbReference type="Proteomes" id="UP000044841"/>
    </source>
</evidence>
<name>A0A0K6GEK6_9AGAM</name>
<evidence type="ECO:0000256" key="9">
    <source>
        <dbReference type="SAM" id="MobiDB-lite"/>
    </source>
</evidence>
<evidence type="ECO:0000256" key="2">
    <source>
        <dbReference type="ARBA" id="ARBA00022448"/>
    </source>
</evidence>
<comment type="subcellular location">
    <subcellularLocation>
        <location evidence="1">Membrane</location>
        <topology evidence="1">Multi-pass membrane protein</topology>
    </subcellularLocation>
</comment>
<evidence type="ECO:0000256" key="6">
    <source>
        <dbReference type="ARBA" id="ARBA00022840"/>
    </source>
</evidence>
<gene>
    <name evidence="13" type="ORF">RSOLAG22IIIB_02386</name>
</gene>
<feature type="transmembrane region" description="Helical" evidence="10">
    <location>
        <begin position="841"/>
        <end position="865"/>
    </location>
</feature>
<feature type="transmembrane region" description="Helical" evidence="10">
    <location>
        <begin position="63"/>
        <end position="81"/>
    </location>
</feature>
<keyword evidence="4" id="KW-0677">Repeat</keyword>